<dbReference type="EMBL" id="UINC01127349">
    <property type="protein sequence ID" value="SVD06406.1"/>
    <property type="molecule type" value="Genomic_DNA"/>
</dbReference>
<protein>
    <submittedName>
        <fullName evidence="1">Uncharacterized protein</fullName>
    </submittedName>
</protein>
<accession>A0A382S962</accession>
<gene>
    <name evidence="1" type="ORF">METZ01_LOCUS359260</name>
</gene>
<dbReference type="AlphaFoldDB" id="A0A382S962"/>
<feature type="non-terminal residue" evidence="1">
    <location>
        <position position="32"/>
    </location>
</feature>
<evidence type="ECO:0000313" key="1">
    <source>
        <dbReference type="EMBL" id="SVD06406.1"/>
    </source>
</evidence>
<organism evidence="1">
    <name type="scientific">marine metagenome</name>
    <dbReference type="NCBI Taxonomy" id="408172"/>
    <lineage>
        <taxon>unclassified sequences</taxon>
        <taxon>metagenomes</taxon>
        <taxon>ecological metagenomes</taxon>
    </lineage>
</organism>
<sequence>SRYSRYIGSVRCLAPACFHVNASSAISYDADL</sequence>
<feature type="non-terminal residue" evidence="1">
    <location>
        <position position="1"/>
    </location>
</feature>
<name>A0A382S962_9ZZZZ</name>
<reference evidence="1" key="1">
    <citation type="submission" date="2018-05" db="EMBL/GenBank/DDBJ databases">
        <authorList>
            <person name="Lanie J.A."/>
            <person name="Ng W.-L."/>
            <person name="Kazmierczak K.M."/>
            <person name="Andrzejewski T.M."/>
            <person name="Davidsen T.M."/>
            <person name="Wayne K.J."/>
            <person name="Tettelin H."/>
            <person name="Glass J.I."/>
            <person name="Rusch D."/>
            <person name="Podicherti R."/>
            <person name="Tsui H.-C.T."/>
            <person name="Winkler M.E."/>
        </authorList>
    </citation>
    <scope>NUCLEOTIDE SEQUENCE</scope>
</reference>
<proteinExistence type="predicted"/>